<feature type="domain" description="IrrE N-terminal-like" evidence="1">
    <location>
        <begin position="53"/>
        <end position="146"/>
    </location>
</feature>
<dbReference type="Proteomes" id="UP001139179">
    <property type="component" value="Unassembled WGS sequence"/>
</dbReference>
<comment type="caution">
    <text evidence="2">The sequence shown here is derived from an EMBL/GenBank/DDBJ whole genome shotgun (WGS) entry which is preliminary data.</text>
</comment>
<gene>
    <name evidence="2" type="ORF">M3202_21075</name>
</gene>
<evidence type="ECO:0000313" key="3">
    <source>
        <dbReference type="Proteomes" id="UP001139179"/>
    </source>
</evidence>
<evidence type="ECO:0000313" key="2">
    <source>
        <dbReference type="EMBL" id="MCM3716542.1"/>
    </source>
</evidence>
<accession>A0A9X2IRK7</accession>
<dbReference type="AlphaFoldDB" id="A0A9X2IRK7"/>
<sequence>MNYYPTPLESWISKLYLSLGVNEPADIEVKRLARFFRVFLYYKEVKTMSYELGRFRSITIDSRLSAPEQHEAFFHELCHLIRHAGWQAGMMPAAFQELQEFDSRNFTRYAAIPYHMLPAFDLRDPDIIVNLADTFRVTRKLAQDRLERISYSSVARIRERGPEFDYLD</sequence>
<proteinExistence type="predicted"/>
<dbReference type="RefSeq" id="WP_251225190.1">
    <property type="nucleotide sequence ID" value="NZ_JAMBOL010000042.1"/>
</dbReference>
<organism evidence="2 3">
    <name type="scientific">Halalkalibacter oceani</name>
    <dbReference type="NCBI Taxonomy" id="1653776"/>
    <lineage>
        <taxon>Bacteria</taxon>
        <taxon>Bacillati</taxon>
        <taxon>Bacillota</taxon>
        <taxon>Bacilli</taxon>
        <taxon>Bacillales</taxon>
        <taxon>Bacillaceae</taxon>
        <taxon>Halalkalibacter</taxon>
    </lineage>
</organism>
<name>A0A9X2IRK7_9BACI</name>
<keyword evidence="3" id="KW-1185">Reference proteome</keyword>
<dbReference type="EMBL" id="JAMBOL010000042">
    <property type="protein sequence ID" value="MCM3716542.1"/>
    <property type="molecule type" value="Genomic_DNA"/>
</dbReference>
<reference evidence="2" key="1">
    <citation type="submission" date="2022-05" db="EMBL/GenBank/DDBJ databases">
        <title>Comparative Genomics of Spacecraft Associated Microbes.</title>
        <authorList>
            <person name="Tran M.T."/>
            <person name="Wright A."/>
            <person name="Seuylemezian A."/>
            <person name="Eisen J."/>
            <person name="Coil D."/>
        </authorList>
    </citation>
    <scope>NUCLEOTIDE SEQUENCE</scope>
    <source>
        <strain evidence="2">214.1.1</strain>
    </source>
</reference>
<dbReference type="InterPro" id="IPR010359">
    <property type="entry name" value="IrrE_HExxH"/>
</dbReference>
<evidence type="ECO:0000259" key="1">
    <source>
        <dbReference type="Pfam" id="PF06114"/>
    </source>
</evidence>
<dbReference type="Pfam" id="PF06114">
    <property type="entry name" value="Peptidase_M78"/>
    <property type="match status" value="1"/>
</dbReference>
<protein>
    <submittedName>
        <fullName evidence="2">ImmA/IrrE family metallo-endopeptidase</fullName>
    </submittedName>
</protein>